<dbReference type="PANTHER" id="PTHR19443:SF16">
    <property type="entry name" value="HEXOKINASE TYPE 1-RELATED"/>
    <property type="match status" value="1"/>
</dbReference>
<gene>
    <name evidence="7" type="ORF">RF11_09105</name>
</gene>
<dbReference type="InterPro" id="IPR001312">
    <property type="entry name" value="Hexokinase"/>
</dbReference>
<evidence type="ECO:0000313" key="7">
    <source>
        <dbReference type="EMBL" id="KII73389.1"/>
    </source>
</evidence>
<proteinExistence type="inferred from homology"/>
<dbReference type="GO" id="GO:0006096">
    <property type="term" value="P:glycolytic process"/>
    <property type="evidence" value="ECO:0007669"/>
    <property type="project" value="UniProtKB-KW"/>
</dbReference>
<dbReference type="Proteomes" id="UP000031668">
    <property type="component" value="Unassembled WGS sequence"/>
</dbReference>
<dbReference type="SUPFAM" id="SSF53067">
    <property type="entry name" value="Actin-like ATPase domain"/>
    <property type="match status" value="1"/>
</dbReference>
<dbReference type="OrthoDB" id="419537at2759"/>
<keyword evidence="5" id="KW-0067">ATP-binding</keyword>
<dbReference type="InterPro" id="IPR043129">
    <property type="entry name" value="ATPase_NBD"/>
</dbReference>
<reference evidence="7 8" key="1">
    <citation type="journal article" date="2014" name="Genome Biol. Evol.">
        <title>The genome of the myxosporean Thelohanellus kitauei shows adaptations to nutrient acquisition within its fish host.</title>
        <authorList>
            <person name="Yang Y."/>
            <person name="Xiong J."/>
            <person name="Zhou Z."/>
            <person name="Huo F."/>
            <person name="Miao W."/>
            <person name="Ran C."/>
            <person name="Liu Y."/>
            <person name="Zhang J."/>
            <person name="Feng J."/>
            <person name="Wang M."/>
            <person name="Wang M."/>
            <person name="Wang L."/>
            <person name="Yao B."/>
        </authorList>
    </citation>
    <scope>NUCLEOTIDE SEQUENCE [LARGE SCALE GENOMIC DNA]</scope>
    <source>
        <strain evidence="7">Wuqing</strain>
    </source>
</reference>
<organism evidence="7 8">
    <name type="scientific">Thelohanellus kitauei</name>
    <name type="common">Myxosporean</name>
    <dbReference type="NCBI Taxonomy" id="669202"/>
    <lineage>
        <taxon>Eukaryota</taxon>
        <taxon>Metazoa</taxon>
        <taxon>Cnidaria</taxon>
        <taxon>Myxozoa</taxon>
        <taxon>Myxosporea</taxon>
        <taxon>Bivalvulida</taxon>
        <taxon>Platysporina</taxon>
        <taxon>Myxobolidae</taxon>
        <taxon>Thelohanellus</taxon>
    </lineage>
</organism>
<evidence type="ECO:0000256" key="5">
    <source>
        <dbReference type="RuleBase" id="RU362007"/>
    </source>
</evidence>
<dbReference type="AlphaFoldDB" id="A0A0C2J6G2"/>
<dbReference type="OMA" id="MMTIGVE"/>
<dbReference type="PROSITE" id="PS51748">
    <property type="entry name" value="HEXOKINASE_2"/>
    <property type="match status" value="1"/>
</dbReference>
<protein>
    <recommendedName>
        <fullName evidence="5">Phosphotransferase</fullName>
        <ecNumber evidence="5">2.7.1.-</ecNumber>
    </recommendedName>
</protein>
<comment type="pathway">
    <text evidence="2">Carbohydrate metabolism; hexose metabolism.</text>
</comment>
<dbReference type="GO" id="GO:0006006">
    <property type="term" value="P:glucose metabolic process"/>
    <property type="evidence" value="ECO:0007669"/>
    <property type="project" value="TreeGrafter"/>
</dbReference>
<evidence type="ECO:0000256" key="2">
    <source>
        <dbReference type="ARBA" id="ARBA00005028"/>
    </source>
</evidence>
<dbReference type="GO" id="GO:0004340">
    <property type="term" value="F:glucokinase activity"/>
    <property type="evidence" value="ECO:0007669"/>
    <property type="project" value="TreeGrafter"/>
</dbReference>
<feature type="domain" description="Hexokinase C-terminal" evidence="6">
    <location>
        <begin position="1"/>
        <end position="156"/>
    </location>
</feature>
<dbReference type="PRINTS" id="PR00475">
    <property type="entry name" value="HEXOKINASE"/>
</dbReference>
<dbReference type="Gene3D" id="3.40.367.20">
    <property type="match status" value="1"/>
</dbReference>
<dbReference type="GO" id="GO:0005536">
    <property type="term" value="F:D-glucose binding"/>
    <property type="evidence" value="ECO:0007669"/>
    <property type="project" value="InterPro"/>
</dbReference>
<sequence length="179" mass="20109">MISGMYVGEIIRKTIVRASENGSIFVDDLPSNMRIYNMFPTSLGSEVYDKSRFLEIFKETFNYSLDDDQYDKIWQICDVITRRAAGLCAAGLSALLMRINKGFSRIAADGSMFRRHTTFVHYVEEYIRQILPGNLDFAIELIDDGSGKGAALAACVVKENLKNTRNENQLSSMGLANIQ</sequence>
<dbReference type="PANTHER" id="PTHR19443">
    <property type="entry name" value="HEXOKINASE"/>
    <property type="match status" value="1"/>
</dbReference>
<evidence type="ECO:0000259" key="6">
    <source>
        <dbReference type="Pfam" id="PF03727"/>
    </source>
</evidence>
<evidence type="ECO:0000256" key="1">
    <source>
        <dbReference type="ARBA" id="ARBA00004888"/>
    </source>
</evidence>
<dbReference type="EC" id="2.7.1.-" evidence="5"/>
<comment type="caution">
    <text evidence="7">The sequence shown here is derived from an EMBL/GenBank/DDBJ whole genome shotgun (WGS) entry which is preliminary data.</text>
</comment>
<name>A0A0C2J6G2_THEKT</name>
<dbReference type="GO" id="GO:0008865">
    <property type="term" value="F:fructokinase activity"/>
    <property type="evidence" value="ECO:0007669"/>
    <property type="project" value="TreeGrafter"/>
</dbReference>
<dbReference type="EMBL" id="JWZT01000858">
    <property type="protein sequence ID" value="KII73389.1"/>
    <property type="molecule type" value="Genomic_DNA"/>
</dbReference>
<comment type="pathway">
    <text evidence="1">Carbohydrate degradation; glycolysis; D-glyceraldehyde 3-phosphate and glycerone phosphate from D-glucose: step 1/4.</text>
</comment>
<evidence type="ECO:0000256" key="3">
    <source>
        <dbReference type="ARBA" id="ARBA00023152"/>
    </source>
</evidence>
<dbReference type="InterPro" id="IPR022673">
    <property type="entry name" value="Hexokinase_C"/>
</dbReference>
<comment type="catalytic activity">
    <reaction evidence="4">
        <text>a D-hexose + ATP = a D-hexose 6-phosphate + ADP + H(+)</text>
        <dbReference type="Rhea" id="RHEA:22740"/>
        <dbReference type="ChEBI" id="CHEBI:4194"/>
        <dbReference type="ChEBI" id="CHEBI:15378"/>
        <dbReference type="ChEBI" id="CHEBI:30616"/>
        <dbReference type="ChEBI" id="CHEBI:229467"/>
        <dbReference type="ChEBI" id="CHEBI:456216"/>
        <dbReference type="EC" id="2.7.1.1"/>
    </reaction>
    <physiologicalReaction direction="left-to-right" evidence="4">
        <dbReference type="Rhea" id="RHEA:22741"/>
    </physiologicalReaction>
</comment>
<evidence type="ECO:0000313" key="8">
    <source>
        <dbReference type="Proteomes" id="UP000031668"/>
    </source>
</evidence>
<dbReference type="GO" id="GO:0005829">
    <property type="term" value="C:cytosol"/>
    <property type="evidence" value="ECO:0007669"/>
    <property type="project" value="TreeGrafter"/>
</dbReference>
<keyword evidence="5 7" id="KW-0418">Kinase</keyword>
<dbReference type="GO" id="GO:0001678">
    <property type="term" value="P:intracellular glucose homeostasis"/>
    <property type="evidence" value="ECO:0007669"/>
    <property type="project" value="InterPro"/>
</dbReference>
<dbReference type="Pfam" id="PF03727">
    <property type="entry name" value="Hexokinase_2"/>
    <property type="match status" value="1"/>
</dbReference>
<keyword evidence="5" id="KW-0808">Transferase</keyword>
<evidence type="ECO:0000256" key="4">
    <source>
        <dbReference type="ARBA" id="ARBA00044613"/>
    </source>
</evidence>
<dbReference type="GO" id="GO:0005524">
    <property type="term" value="F:ATP binding"/>
    <property type="evidence" value="ECO:0007669"/>
    <property type="project" value="UniProtKB-UniRule"/>
</dbReference>
<keyword evidence="8" id="KW-1185">Reference proteome</keyword>
<accession>A0A0C2J6G2</accession>
<dbReference type="GO" id="GO:0005739">
    <property type="term" value="C:mitochondrion"/>
    <property type="evidence" value="ECO:0007669"/>
    <property type="project" value="TreeGrafter"/>
</dbReference>
<keyword evidence="5" id="KW-0547">Nucleotide-binding</keyword>
<keyword evidence="3 5" id="KW-0324">Glycolysis</keyword>
<comment type="similarity">
    <text evidence="5">Belongs to the hexokinase family.</text>
</comment>